<dbReference type="Pfam" id="PF01411">
    <property type="entry name" value="tRNA-synt_2c"/>
    <property type="match status" value="1"/>
</dbReference>
<dbReference type="PANTHER" id="PTHR11777:SF9">
    <property type="entry name" value="ALANINE--TRNA LIGASE, CYTOPLASMIC"/>
    <property type="match status" value="1"/>
</dbReference>
<evidence type="ECO:0000256" key="8">
    <source>
        <dbReference type="ARBA" id="ARBA00023146"/>
    </source>
</evidence>
<evidence type="ECO:0000256" key="5">
    <source>
        <dbReference type="ARBA" id="ARBA00022840"/>
    </source>
</evidence>
<dbReference type="InterPro" id="IPR045864">
    <property type="entry name" value="aa-tRNA-synth_II/BPL/LPL"/>
</dbReference>
<comment type="function">
    <text evidence="9">Catalyzes the attachment of alanine to tRNA(Ala) in a two-step reaction: alanine is first activated by ATP to form Ala-AMP and then transferred to the acceptor end of tRNA(Ala). Also edits incorrectly charged Ser-tRNA(Ala) and Gly-tRNA(Ala) via its editing domain.</text>
</comment>
<dbReference type="PRINTS" id="PR00980">
    <property type="entry name" value="TRNASYNTHALA"/>
</dbReference>
<keyword evidence="3 9" id="KW-0436">Ligase</keyword>
<dbReference type="GO" id="GO:0008270">
    <property type="term" value="F:zinc ion binding"/>
    <property type="evidence" value="ECO:0007669"/>
    <property type="project" value="UniProtKB-UniRule"/>
</dbReference>
<dbReference type="InterPro" id="IPR050058">
    <property type="entry name" value="Ala-tRNA_ligase"/>
</dbReference>
<dbReference type="NCBIfam" id="NF002436">
    <property type="entry name" value="PRK01584.1"/>
    <property type="match status" value="1"/>
</dbReference>
<dbReference type="Gene3D" id="3.30.930.10">
    <property type="entry name" value="Bira Bifunctional Protein, Domain 2"/>
    <property type="match status" value="1"/>
</dbReference>
<dbReference type="EC" id="6.1.1.7" evidence="9"/>
<dbReference type="Proteomes" id="UP000176800">
    <property type="component" value="Unassembled WGS sequence"/>
</dbReference>
<evidence type="ECO:0000256" key="6">
    <source>
        <dbReference type="ARBA" id="ARBA00022884"/>
    </source>
</evidence>
<evidence type="ECO:0000256" key="7">
    <source>
        <dbReference type="ARBA" id="ARBA00022917"/>
    </source>
</evidence>
<dbReference type="PANTHER" id="PTHR11777">
    <property type="entry name" value="ALANYL-TRNA SYNTHETASE"/>
    <property type="match status" value="1"/>
</dbReference>
<dbReference type="SUPFAM" id="SSF55186">
    <property type="entry name" value="ThrRS/AlaRS common domain"/>
    <property type="match status" value="1"/>
</dbReference>
<comment type="cofactor">
    <cofactor evidence="9">
        <name>Zn(2+)</name>
        <dbReference type="ChEBI" id="CHEBI:29105"/>
    </cofactor>
    <text evidence="9">Binds 1 zinc ion per subunit.</text>
</comment>
<keyword evidence="5 9" id="KW-0067">ATP-binding</keyword>
<feature type="binding site" evidence="9">
    <location>
        <position position="459"/>
    </location>
    <ligand>
        <name>Zn(2+)</name>
        <dbReference type="ChEBI" id="CHEBI:29105"/>
    </ligand>
</feature>
<keyword evidence="9" id="KW-0479">Metal-binding</keyword>
<dbReference type="GO" id="GO:0000049">
    <property type="term" value="F:tRNA binding"/>
    <property type="evidence" value="ECO:0007669"/>
    <property type="project" value="UniProtKB-KW"/>
</dbReference>
<keyword evidence="7 9" id="KW-0648">Protein biosynthesis</keyword>
<reference evidence="11 12" key="1">
    <citation type="journal article" date="2016" name="Nat. Commun.">
        <title>Thousands of microbial genomes shed light on interconnected biogeochemical processes in an aquifer system.</title>
        <authorList>
            <person name="Anantharaman K."/>
            <person name="Brown C.T."/>
            <person name="Hug L.A."/>
            <person name="Sharon I."/>
            <person name="Castelle C.J."/>
            <person name="Probst A.J."/>
            <person name="Thomas B.C."/>
            <person name="Singh A."/>
            <person name="Wilkins M.J."/>
            <person name="Karaoz U."/>
            <person name="Brodie E.L."/>
            <person name="Williams K.H."/>
            <person name="Hubbard S.S."/>
            <person name="Banfield J.F."/>
        </authorList>
    </citation>
    <scope>NUCLEOTIDE SEQUENCE [LARGE SCALE GENOMIC DNA]</scope>
</reference>
<organism evidence="11 12">
    <name type="scientific">Candidatus Zambryskibacteria bacterium RIFCSPLOWO2_01_FULL_45_21</name>
    <dbReference type="NCBI Taxonomy" id="1802761"/>
    <lineage>
        <taxon>Bacteria</taxon>
        <taxon>Candidatus Zambryskiibacteriota</taxon>
    </lineage>
</organism>
<dbReference type="SMART" id="SM00863">
    <property type="entry name" value="tRNA_SAD"/>
    <property type="match status" value="1"/>
</dbReference>
<evidence type="ECO:0000259" key="10">
    <source>
        <dbReference type="PROSITE" id="PS50860"/>
    </source>
</evidence>
<evidence type="ECO:0000256" key="9">
    <source>
        <dbReference type="HAMAP-Rule" id="MF_00036"/>
    </source>
</evidence>
<dbReference type="InterPro" id="IPR018165">
    <property type="entry name" value="Ala-tRNA-synth_IIc_core"/>
</dbReference>
<feature type="binding site" evidence="9">
    <location>
        <position position="455"/>
    </location>
    <ligand>
        <name>Zn(2+)</name>
        <dbReference type="ChEBI" id="CHEBI:29105"/>
    </ligand>
</feature>
<evidence type="ECO:0000313" key="12">
    <source>
        <dbReference type="Proteomes" id="UP000176800"/>
    </source>
</evidence>
<dbReference type="FunFam" id="3.30.980.10:FF:000004">
    <property type="entry name" value="Alanine--tRNA ligase, cytoplasmic"/>
    <property type="match status" value="1"/>
</dbReference>
<keyword evidence="4 9" id="KW-0547">Nucleotide-binding</keyword>
<comment type="similarity">
    <text evidence="1 9">Belongs to the class-II aminoacyl-tRNA synthetase family.</text>
</comment>
<evidence type="ECO:0000256" key="1">
    <source>
        <dbReference type="ARBA" id="ARBA00008226"/>
    </source>
</evidence>
<sequence>MKSEEIRNRFLKFFENREHAVIPSASLVPENDPSVLFTTAGMQPLVPYLLGQPHPLGRRLVNVQKCVRMQDIDEVGDNTHDTFFEMLGNWSLGDYFKDEAIAWSYELLTSKAEGFGLDPRRLYVTVFEGNEDAPKDMDSFEIWKNLGISEKRIYFLPSKSNWWSAGDNGPCGPDTEMFYDITPEGLGDMPKEEFLKADVEQKVVEIWNDVFMEYEKKDGKVIGKLKNRNVDTGAGLERLAMVLQGKRSIFDTDLFEPIVNTIRQNSGTQNERAERIVADHVRTAIFMIADGVMPSNTDRGYILRRLLRRAIRYAEKLGINDLLPIITSVINKYGSVYVEISKSNNQIVDEISNEEDKFRRALVKGIRELNAIINMIKEGSFPDKKIRGLDAFVLFSVFGFPLEMTIEVAKENDIEVDIEGFKDQFKKHQELSRAASAGMFKGGLADHSDLTIKLHTAHHLLLSALQKVLGSQVKQRGSNITPERLRMDFSFDRKLTEEELVEVERLVNENIQKGLNVERKEMPKAEAEKIGAEMEFGKKYPDIVSVYLIGDEGGEIISREFCGGPHVSNTRELGVFKIVKEEAVASGIRRIKAVLS</sequence>
<comment type="caution">
    <text evidence="11">The sequence shown here is derived from an EMBL/GenBank/DDBJ whole genome shotgun (WGS) entry which is preliminary data.</text>
</comment>
<gene>
    <name evidence="9" type="primary">alaS</name>
    <name evidence="11" type="ORF">A3B14_01755</name>
</gene>
<proteinExistence type="inferred from homology"/>
<dbReference type="HAMAP" id="MF_00036_B">
    <property type="entry name" value="Ala_tRNA_synth_B"/>
    <property type="match status" value="1"/>
</dbReference>
<keyword evidence="2 9" id="KW-0820">tRNA-binding</keyword>
<dbReference type="InterPro" id="IPR018162">
    <property type="entry name" value="Ala-tRNA-ligase_IIc_anticod-bd"/>
</dbReference>
<dbReference type="CDD" id="cd00673">
    <property type="entry name" value="AlaRS_core"/>
    <property type="match status" value="1"/>
</dbReference>
<dbReference type="InterPro" id="IPR002318">
    <property type="entry name" value="Ala-tRNA-lgiase_IIc"/>
</dbReference>
<keyword evidence="9" id="KW-0963">Cytoplasm</keyword>
<dbReference type="GO" id="GO:0002161">
    <property type="term" value="F:aminoacyl-tRNA deacylase activity"/>
    <property type="evidence" value="ECO:0007669"/>
    <property type="project" value="TreeGrafter"/>
</dbReference>
<keyword evidence="9" id="KW-0862">Zinc</keyword>
<evidence type="ECO:0000256" key="4">
    <source>
        <dbReference type="ARBA" id="ARBA00022741"/>
    </source>
</evidence>
<keyword evidence="6 9" id="KW-0694">RNA-binding</keyword>
<comment type="subcellular location">
    <subcellularLocation>
        <location evidence="9">Cytoplasm</location>
    </subcellularLocation>
</comment>
<evidence type="ECO:0000256" key="2">
    <source>
        <dbReference type="ARBA" id="ARBA00022555"/>
    </source>
</evidence>
<dbReference type="GO" id="GO:0006419">
    <property type="term" value="P:alanyl-tRNA aminoacylation"/>
    <property type="evidence" value="ECO:0007669"/>
    <property type="project" value="UniProtKB-UniRule"/>
</dbReference>
<dbReference type="SUPFAM" id="SSF101353">
    <property type="entry name" value="Putative anticodon-binding domain of alanyl-tRNA synthetase (AlaRS)"/>
    <property type="match status" value="1"/>
</dbReference>
<feature type="domain" description="Alanyl-transfer RNA synthetases family profile" evidence="10">
    <location>
        <begin position="1"/>
        <end position="596"/>
    </location>
</feature>
<dbReference type="PROSITE" id="PS50860">
    <property type="entry name" value="AA_TRNA_LIGASE_II_ALA"/>
    <property type="match status" value="1"/>
</dbReference>
<dbReference type="GO" id="GO:0004813">
    <property type="term" value="F:alanine-tRNA ligase activity"/>
    <property type="evidence" value="ECO:0007669"/>
    <property type="project" value="UniProtKB-UniRule"/>
</dbReference>
<dbReference type="InterPro" id="IPR018164">
    <property type="entry name" value="Ala-tRNA-synth_IIc_N"/>
</dbReference>
<dbReference type="Pfam" id="PF07973">
    <property type="entry name" value="tRNA_SAD"/>
    <property type="match status" value="1"/>
</dbReference>
<dbReference type="GO" id="GO:0005524">
    <property type="term" value="F:ATP binding"/>
    <property type="evidence" value="ECO:0007669"/>
    <property type="project" value="UniProtKB-UniRule"/>
</dbReference>
<dbReference type="Gene3D" id="3.30.54.20">
    <property type="match status" value="1"/>
</dbReference>
<dbReference type="InterPro" id="IPR018163">
    <property type="entry name" value="Thr/Ala-tRNA-synth_IIc_edit"/>
</dbReference>
<feature type="binding site" evidence="9">
    <location>
        <position position="562"/>
    </location>
    <ligand>
        <name>Zn(2+)</name>
        <dbReference type="ChEBI" id="CHEBI:29105"/>
    </ligand>
</feature>
<dbReference type="AlphaFoldDB" id="A0A1G2U5D5"/>
<evidence type="ECO:0000256" key="3">
    <source>
        <dbReference type="ARBA" id="ARBA00022598"/>
    </source>
</evidence>
<dbReference type="SUPFAM" id="SSF55681">
    <property type="entry name" value="Class II aaRS and biotin synthetases"/>
    <property type="match status" value="1"/>
</dbReference>
<accession>A0A1G2U5D5</accession>
<dbReference type="InterPro" id="IPR023033">
    <property type="entry name" value="Ala_tRNA_ligase_euk/bac"/>
</dbReference>
<dbReference type="InterPro" id="IPR012947">
    <property type="entry name" value="tRNA_SAD"/>
</dbReference>
<feature type="binding site" evidence="9">
    <location>
        <position position="566"/>
    </location>
    <ligand>
        <name>Zn(2+)</name>
        <dbReference type="ChEBI" id="CHEBI:29105"/>
    </ligand>
</feature>
<name>A0A1G2U5D5_9BACT</name>
<comment type="domain">
    <text evidence="9">Consists of three domains; the N-terminal catalytic domain, the editing domain and the C-terminal C-Ala domain. The editing domain removes incorrectly charged amino acids, while the C-Ala domain, along with tRNA(Ala), serves as a bridge to cooperatively bring together the editing and aminoacylation centers thus stimulating deacylation of misacylated tRNAs.</text>
</comment>
<dbReference type="Gene3D" id="3.30.980.10">
    <property type="entry name" value="Threonyl-trna Synthetase, Chain A, domain 2"/>
    <property type="match status" value="1"/>
</dbReference>
<evidence type="ECO:0000313" key="11">
    <source>
        <dbReference type="EMBL" id="OHB04715.1"/>
    </source>
</evidence>
<protein>
    <recommendedName>
        <fullName evidence="9">Alanine--tRNA ligase</fullName>
        <ecNumber evidence="9">6.1.1.7</ecNumber>
    </recommendedName>
    <alternativeName>
        <fullName evidence="9">Alanyl-tRNA synthetase</fullName>
        <shortName evidence="9">AlaRS</shortName>
    </alternativeName>
</protein>
<comment type="catalytic activity">
    <reaction evidence="9">
        <text>tRNA(Ala) + L-alanine + ATP = L-alanyl-tRNA(Ala) + AMP + diphosphate</text>
        <dbReference type="Rhea" id="RHEA:12540"/>
        <dbReference type="Rhea" id="RHEA-COMP:9657"/>
        <dbReference type="Rhea" id="RHEA-COMP:9923"/>
        <dbReference type="ChEBI" id="CHEBI:30616"/>
        <dbReference type="ChEBI" id="CHEBI:33019"/>
        <dbReference type="ChEBI" id="CHEBI:57972"/>
        <dbReference type="ChEBI" id="CHEBI:78442"/>
        <dbReference type="ChEBI" id="CHEBI:78497"/>
        <dbReference type="ChEBI" id="CHEBI:456215"/>
        <dbReference type="EC" id="6.1.1.7"/>
    </reaction>
</comment>
<dbReference type="GO" id="GO:0005737">
    <property type="term" value="C:cytoplasm"/>
    <property type="evidence" value="ECO:0007669"/>
    <property type="project" value="UniProtKB-SubCell"/>
</dbReference>
<keyword evidence="8 9" id="KW-0030">Aminoacyl-tRNA synthetase</keyword>
<dbReference type="EMBL" id="MHWE01000004">
    <property type="protein sequence ID" value="OHB04715.1"/>
    <property type="molecule type" value="Genomic_DNA"/>
</dbReference>